<evidence type="ECO:0000313" key="3">
    <source>
        <dbReference type="Proteomes" id="UP000789901"/>
    </source>
</evidence>
<feature type="region of interest" description="Disordered" evidence="1">
    <location>
        <begin position="194"/>
        <end position="217"/>
    </location>
</feature>
<protein>
    <submittedName>
        <fullName evidence="2">37767_t:CDS:1</fullName>
    </submittedName>
</protein>
<keyword evidence="3" id="KW-1185">Reference proteome</keyword>
<gene>
    <name evidence="2" type="ORF">GMARGA_LOCUS25067</name>
</gene>
<evidence type="ECO:0000313" key="2">
    <source>
        <dbReference type="EMBL" id="CAG8810316.1"/>
    </source>
</evidence>
<sequence>MYKKKGKRTSSDTSLNFNTLQRSKERRLLIISALASSSTLILSTATSVSTLALSSSASTSSTSALSKTPQVIIPKKPQVIIEPLLLTTSTTIQVLSIVQDNSVKLNQLSRHYTELEYLIKEQQMQLGERKRLKSTNVRMEKNSKKAYNDLYNSSNPDNLSSETFLSLIINLQKGPVSFPAMSEAESLNAIQENYNELSSNSTNDNESDYNSNGNYEE</sequence>
<comment type="caution">
    <text evidence="2">The sequence shown here is derived from an EMBL/GenBank/DDBJ whole genome shotgun (WGS) entry which is preliminary data.</text>
</comment>
<name>A0ABN7W163_GIGMA</name>
<proteinExistence type="predicted"/>
<accession>A0ABN7W163</accession>
<organism evidence="2 3">
    <name type="scientific">Gigaspora margarita</name>
    <dbReference type="NCBI Taxonomy" id="4874"/>
    <lineage>
        <taxon>Eukaryota</taxon>
        <taxon>Fungi</taxon>
        <taxon>Fungi incertae sedis</taxon>
        <taxon>Mucoromycota</taxon>
        <taxon>Glomeromycotina</taxon>
        <taxon>Glomeromycetes</taxon>
        <taxon>Diversisporales</taxon>
        <taxon>Gigasporaceae</taxon>
        <taxon>Gigaspora</taxon>
    </lineage>
</organism>
<dbReference type="EMBL" id="CAJVQB010027301">
    <property type="protein sequence ID" value="CAG8810316.1"/>
    <property type="molecule type" value="Genomic_DNA"/>
</dbReference>
<dbReference type="Proteomes" id="UP000789901">
    <property type="component" value="Unassembled WGS sequence"/>
</dbReference>
<evidence type="ECO:0000256" key="1">
    <source>
        <dbReference type="SAM" id="MobiDB-lite"/>
    </source>
</evidence>
<reference evidence="2 3" key="1">
    <citation type="submission" date="2021-06" db="EMBL/GenBank/DDBJ databases">
        <authorList>
            <person name="Kallberg Y."/>
            <person name="Tangrot J."/>
            <person name="Rosling A."/>
        </authorList>
    </citation>
    <scope>NUCLEOTIDE SEQUENCE [LARGE SCALE GENOMIC DNA]</scope>
    <source>
        <strain evidence="2 3">120-4 pot B 10/14</strain>
    </source>
</reference>